<feature type="coiled-coil region" evidence="1">
    <location>
        <begin position="45"/>
        <end position="79"/>
    </location>
</feature>
<evidence type="ECO:0000256" key="2">
    <source>
        <dbReference type="SAM" id="MobiDB-lite"/>
    </source>
</evidence>
<dbReference type="GeneID" id="120031374"/>
<evidence type="ECO:0000313" key="3">
    <source>
        <dbReference type="Proteomes" id="UP000808372"/>
    </source>
</evidence>
<keyword evidence="1" id="KW-0175">Coiled coil</keyword>
<organism evidence="3 4">
    <name type="scientific">Salvelinus namaycush</name>
    <name type="common">Lake trout</name>
    <name type="synonym">Salmo namaycush</name>
    <dbReference type="NCBI Taxonomy" id="8040"/>
    <lineage>
        <taxon>Eukaryota</taxon>
        <taxon>Metazoa</taxon>
        <taxon>Chordata</taxon>
        <taxon>Craniata</taxon>
        <taxon>Vertebrata</taxon>
        <taxon>Euteleostomi</taxon>
        <taxon>Actinopterygii</taxon>
        <taxon>Neopterygii</taxon>
        <taxon>Teleostei</taxon>
        <taxon>Protacanthopterygii</taxon>
        <taxon>Salmoniformes</taxon>
        <taxon>Salmonidae</taxon>
        <taxon>Salmoninae</taxon>
        <taxon>Salvelinus</taxon>
    </lineage>
</organism>
<evidence type="ECO:0000313" key="4">
    <source>
        <dbReference type="RefSeq" id="XP_038833022.1"/>
    </source>
</evidence>
<protein>
    <submittedName>
        <fullName evidence="4">Uncharacterized protein LOC120031374</fullName>
    </submittedName>
</protein>
<dbReference type="Proteomes" id="UP000808372">
    <property type="component" value="Chromosome 37"/>
</dbReference>
<feature type="compositionally biased region" description="Polar residues" evidence="2">
    <location>
        <begin position="332"/>
        <end position="351"/>
    </location>
</feature>
<keyword evidence="3" id="KW-1185">Reference proteome</keyword>
<feature type="compositionally biased region" description="Polar residues" evidence="2">
    <location>
        <begin position="150"/>
        <end position="161"/>
    </location>
</feature>
<sequence length="362" mass="41573">MNYFHSRATFSFLQNEDDTRAVEHAVRTAIHNVLSVISSINSTKIQEYQSKLAEKDKENETLKRKVKTAEREITALRGSFEFSGNECHQVRSSTYALSPEMQRGKPICNENEVSSRADWRIDFPSLGGRTPPQVFSQCKDTFLPTGASTIYMSHHQNPSSHSAEESGLLAERTRGQSPSPSPVTRPVIKEEPSDIETFYIKWEMSEEGIGEQREGLGPPHVLGKEYEAQQRGGTPTMQRDGTHPVAGSQSGHEYGERPTRHLKRRLSSAETQRRFRERVRADPEKFRAYKEKERRRNQHRKVSISDLPEETRRLKREAWREASRRCRARKMSSLQTNLTQPCHLSQNTETPGWTRGHCRGRQ</sequence>
<dbReference type="RefSeq" id="XP_038833022.1">
    <property type="nucleotide sequence ID" value="XM_038977094.1"/>
</dbReference>
<proteinExistence type="predicted"/>
<name>A0A8U0PXR0_SALNM</name>
<feature type="region of interest" description="Disordered" evidence="2">
    <location>
        <begin position="289"/>
        <end position="362"/>
    </location>
</feature>
<accession>A0A8U0PXR0</accession>
<feature type="compositionally biased region" description="Basic and acidic residues" evidence="2">
    <location>
        <begin position="309"/>
        <end position="324"/>
    </location>
</feature>
<dbReference type="AlphaFoldDB" id="A0A8U0PXR0"/>
<dbReference type="KEGG" id="snh:120031374"/>
<reference evidence="4" key="1">
    <citation type="submission" date="2025-08" db="UniProtKB">
        <authorList>
            <consortium name="RefSeq"/>
        </authorList>
    </citation>
    <scope>IDENTIFICATION</scope>
    <source>
        <tissue evidence="4">White muscle</tissue>
    </source>
</reference>
<feature type="region of interest" description="Disordered" evidence="2">
    <location>
        <begin position="150"/>
        <end position="187"/>
    </location>
</feature>
<feature type="region of interest" description="Disordered" evidence="2">
    <location>
        <begin position="231"/>
        <end position="272"/>
    </location>
</feature>
<evidence type="ECO:0000256" key="1">
    <source>
        <dbReference type="SAM" id="Coils"/>
    </source>
</evidence>
<gene>
    <name evidence="4" type="primary">LOC120031374</name>
</gene>